<dbReference type="InterPro" id="IPR005152">
    <property type="entry name" value="Lipase_secreted"/>
</dbReference>
<dbReference type="AlphaFoldDB" id="A0A2A4AJQ3"/>
<feature type="signal peptide" evidence="1">
    <location>
        <begin position="1"/>
        <end position="25"/>
    </location>
</feature>
<reference evidence="2 3" key="1">
    <citation type="submission" date="2017-09" db="EMBL/GenBank/DDBJ databases">
        <title>Draft Genome Sequence of Corynebacterium accolens AH4003.</title>
        <authorList>
            <person name="Chen Y."/>
            <person name="Oosthuysen W.F."/>
            <person name="Kelley S."/>
            <person name="Horswill A."/>
        </authorList>
    </citation>
    <scope>NUCLEOTIDE SEQUENCE [LARGE SCALE GENOMIC DNA]</scope>
    <source>
        <strain evidence="2 3">AH4003</strain>
    </source>
</reference>
<dbReference type="InterPro" id="IPR029058">
    <property type="entry name" value="AB_hydrolase_fold"/>
</dbReference>
<accession>A0A2A4AJQ3</accession>
<dbReference type="PIRSF" id="PIRSF029171">
    <property type="entry name" value="Esterase_LipA"/>
    <property type="match status" value="1"/>
</dbReference>
<dbReference type="Pfam" id="PF03583">
    <property type="entry name" value="LIP"/>
    <property type="match status" value="1"/>
</dbReference>
<dbReference type="Gene3D" id="1.10.260.130">
    <property type="match status" value="1"/>
</dbReference>
<sequence length="415" mass="43829">MNFLRLLTPAVTSLLLFAPSMPAQAALSSGSSMAGSSLSSALVADFYEDEPEGVANAEPGTVLRRENIAPGVERILYSSRLEDGTPTYVSGTVMEPTEQWEGPGEAPTVVMAPGTRGMADSCAPSRSKDFLGPVSLLGSSINVNYESPLYSKFLDRGMRLVITDYIGLGTPGVHTYANRLEQGHALIDAARAAASGPVAFFGYSQGGGAAAAAAELVPEYAPELDLRATFAGAPPADLVKVLAGSPRLGPNLAYAIEGFSARSQDFSAAVDEYFNAKGKHWLEENSRSCIVDSSMRWSMTDLSELTDTGVSMSKFITSDERVRSVLEAQRIGNLRPAGKVLVGSAPNDDIVDHAQAMQLATDWQELGGEVETLEDRGGALSSRVAGGHIAGLIGQYEPAIDWLEETLSTEAESAE</sequence>
<proteinExistence type="predicted"/>
<keyword evidence="1" id="KW-0732">Signal</keyword>
<dbReference type="EMBL" id="NWBP01000025">
    <property type="protein sequence ID" value="PCC82338.1"/>
    <property type="molecule type" value="Genomic_DNA"/>
</dbReference>
<dbReference type="Proteomes" id="UP000218690">
    <property type="component" value="Unassembled WGS sequence"/>
</dbReference>
<dbReference type="Gene3D" id="3.40.50.1820">
    <property type="entry name" value="alpha/beta hydrolase"/>
    <property type="match status" value="1"/>
</dbReference>
<protein>
    <submittedName>
        <fullName evidence="2">Lipase</fullName>
    </submittedName>
</protein>
<dbReference type="PANTHER" id="PTHR34853">
    <property type="match status" value="1"/>
</dbReference>
<name>A0A2A4AJQ3_9CORY</name>
<evidence type="ECO:0000256" key="1">
    <source>
        <dbReference type="SAM" id="SignalP"/>
    </source>
</evidence>
<dbReference type="PANTHER" id="PTHR34853:SF1">
    <property type="entry name" value="LIPASE 5"/>
    <property type="match status" value="1"/>
</dbReference>
<evidence type="ECO:0000313" key="3">
    <source>
        <dbReference type="Proteomes" id="UP000218690"/>
    </source>
</evidence>
<dbReference type="GO" id="GO:0016042">
    <property type="term" value="P:lipid catabolic process"/>
    <property type="evidence" value="ECO:0007669"/>
    <property type="project" value="InterPro"/>
</dbReference>
<evidence type="ECO:0000313" key="2">
    <source>
        <dbReference type="EMBL" id="PCC82338.1"/>
    </source>
</evidence>
<comment type="caution">
    <text evidence="2">The sequence shown here is derived from an EMBL/GenBank/DDBJ whole genome shotgun (WGS) entry which is preliminary data.</text>
</comment>
<dbReference type="GO" id="GO:0004806">
    <property type="term" value="F:triacylglycerol lipase activity"/>
    <property type="evidence" value="ECO:0007669"/>
    <property type="project" value="InterPro"/>
</dbReference>
<feature type="chain" id="PRO_5012132999" evidence="1">
    <location>
        <begin position="26"/>
        <end position="415"/>
    </location>
</feature>
<gene>
    <name evidence="2" type="ORF">COM45_08475</name>
</gene>
<dbReference type="SUPFAM" id="SSF53474">
    <property type="entry name" value="alpha/beta-Hydrolases"/>
    <property type="match status" value="1"/>
</dbReference>
<organism evidence="2 3">
    <name type="scientific">Corynebacterium accolens</name>
    <dbReference type="NCBI Taxonomy" id="38284"/>
    <lineage>
        <taxon>Bacteria</taxon>
        <taxon>Bacillati</taxon>
        <taxon>Actinomycetota</taxon>
        <taxon>Actinomycetes</taxon>
        <taxon>Mycobacteriales</taxon>
        <taxon>Corynebacteriaceae</taxon>
        <taxon>Corynebacterium</taxon>
    </lineage>
</organism>